<feature type="region of interest" description="Disordered" evidence="1">
    <location>
        <begin position="265"/>
        <end position="291"/>
    </location>
</feature>
<dbReference type="EMBL" id="QRIN01000021">
    <property type="protein sequence ID" value="RHG66364.1"/>
    <property type="molecule type" value="Genomic_DNA"/>
</dbReference>
<gene>
    <name evidence="2" type="ORF">DW250_06640</name>
</gene>
<evidence type="ECO:0008006" key="4">
    <source>
        <dbReference type="Google" id="ProtNLM"/>
    </source>
</evidence>
<evidence type="ECO:0000313" key="3">
    <source>
        <dbReference type="Proteomes" id="UP000286501"/>
    </source>
</evidence>
<dbReference type="Pfam" id="PF14907">
    <property type="entry name" value="NTP_transf_5"/>
    <property type="match status" value="1"/>
</dbReference>
<name>A0A414TQL0_9BACT</name>
<accession>A0A414TQL0</accession>
<evidence type="ECO:0000256" key="1">
    <source>
        <dbReference type="SAM" id="MobiDB-lite"/>
    </source>
</evidence>
<dbReference type="Proteomes" id="UP000286501">
    <property type="component" value="Unassembled WGS sequence"/>
</dbReference>
<proteinExistence type="predicted"/>
<evidence type="ECO:0000313" key="2">
    <source>
        <dbReference type="EMBL" id="RHG66364.1"/>
    </source>
</evidence>
<reference evidence="2 3" key="1">
    <citation type="submission" date="2018-08" db="EMBL/GenBank/DDBJ databases">
        <title>A genome reference for cultivated species of the human gut microbiota.</title>
        <authorList>
            <person name="Zou Y."/>
            <person name="Xue W."/>
            <person name="Luo G."/>
        </authorList>
    </citation>
    <scope>NUCLEOTIDE SEQUENCE [LARGE SCALE GENOMIC DNA]</scope>
    <source>
        <strain evidence="2 3">AM22-1</strain>
    </source>
</reference>
<dbReference type="AlphaFoldDB" id="A0A414TQL0"/>
<dbReference type="InterPro" id="IPR039498">
    <property type="entry name" value="NTP_transf_5"/>
</dbReference>
<protein>
    <recommendedName>
        <fullName evidence="4">Nucleotidyltransferase family protein</fullName>
    </recommendedName>
</protein>
<sequence>MKVKTYMNSTSPYFAFLRYCLGKKRNMSRVIAGMNWQALYSFASKQALLGLCFDGIERLGEEYPEELRLNPIGRELLVTWMGKAQQIRRQNMKVNVVASKLYSMLREDGLRCCILKGQGNALMYSNAYSRNPGDIDVWVNASREQITEYAKKHFEIGNDIRFQHLETSMDGVPVELHFFPCTMNNPIYHVRLQKWFKRNADLQCSNVVSLPDGIGEIAIPTTAFNVIYQLTHLYHHFFDEGIGMRQIIDYFFVMDDFWKVKESFSQPSRPSLPKEGSTAFPKPLSPQGTGDVTALRCSEPLRYKDGGASKPSPGCAGWDRLGMEGDSSATSCSSTTVASSSSAVSLEVIQRDLKHLGLWKFARAVMYVLHEALGLSEEKMIAPMDEKRGKLLLSEILNGGNFGKHFTKYGHFTQQGMAKKYFLKIWRNMHFVRYYPAEALSEPIFRTWHFFWRMKNKE</sequence>
<comment type="caution">
    <text evidence="2">The sequence shown here is derived from an EMBL/GenBank/DDBJ whole genome shotgun (WGS) entry which is preliminary data.</text>
</comment>
<organism evidence="2 3">
    <name type="scientific">Segatella copri</name>
    <dbReference type="NCBI Taxonomy" id="165179"/>
    <lineage>
        <taxon>Bacteria</taxon>
        <taxon>Pseudomonadati</taxon>
        <taxon>Bacteroidota</taxon>
        <taxon>Bacteroidia</taxon>
        <taxon>Bacteroidales</taxon>
        <taxon>Prevotellaceae</taxon>
        <taxon>Segatella</taxon>
    </lineage>
</organism>